<dbReference type="InterPro" id="IPR003807">
    <property type="entry name" value="DUF202"/>
</dbReference>
<sequence>MTAPGGDTPRDPGLQPERTRLAWRRTTLAFAVAALLAGREALLHGVSPAGLLGLSLCALAWLAFTVATQRRIAALGSARPAAMTAGTAAWAVLCVVVLAVAGALLVFLGPR</sequence>
<feature type="domain" description="DUF202" evidence="6">
    <location>
        <begin position="11"/>
        <end position="70"/>
    </location>
</feature>
<dbReference type="GO" id="GO:0012505">
    <property type="term" value="C:endomembrane system"/>
    <property type="evidence" value="ECO:0007669"/>
    <property type="project" value="UniProtKB-SubCell"/>
</dbReference>
<feature type="transmembrane region" description="Helical" evidence="5">
    <location>
        <begin position="49"/>
        <end position="67"/>
    </location>
</feature>
<evidence type="ECO:0000256" key="2">
    <source>
        <dbReference type="ARBA" id="ARBA00022692"/>
    </source>
</evidence>
<feature type="transmembrane region" description="Helical" evidence="5">
    <location>
        <begin position="21"/>
        <end position="37"/>
    </location>
</feature>
<dbReference type="Proteomes" id="UP000198280">
    <property type="component" value="Unassembled WGS sequence"/>
</dbReference>
<comment type="subcellular location">
    <subcellularLocation>
        <location evidence="1">Endomembrane system</location>
        <topology evidence="1">Multi-pass membrane protein</topology>
    </subcellularLocation>
</comment>
<protein>
    <recommendedName>
        <fullName evidence="6">DUF202 domain-containing protein</fullName>
    </recommendedName>
</protein>
<dbReference type="RefSeq" id="WP_089226289.1">
    <property type="nucleotide sequence ID" value="NZ_FZOF01000014.1"/>
</dbReference>
<keyword evidence="8" id="KW-1185">Reference proteome</keyword>
<name>A0A239JX02_9ACTN</name>
<reference evidence="7 8" key="1">
    <citation type="submission" date="2017-06" db="EMBL/GenBank/DDBJ databases">
        <authorList>
            <person name="Kim H.J."/>
            <person name="Triplett B.A."/>
        </authorList>
    </citation>
    <scope>NUCLEOTIDE SEQUENCE [LARGE SCALE GENOMIC DNA]</scope>
    <source>
        <strain evidence="7 8">CGMCC 4.1858</strain>
    </source>
</reference>
<gene>
    <name evidence="7" type="ORF">SAMN05216252_11457</name>
</gene>
<keyword evidence="4 5" id="KW-0472">Membrane</keyword>
<keyword evidence="3 5" id="KW-1133">Transmembrane helix</keyword>
<evidence type="ECO:0000256" key="1">
    <source>
        <dbReference type="ARBA" id="ARBA00004127"/>
    </source>
</evidence>
<proteinExistence type="predicted"/>
<evidence type="ECO:0000256" key="4">
    <source>
        <dbReference type="ARBA" id="ARBA00023136"/>
    </source>
</evidence>
<dbReference type="Pfam" id="PF02656">
    <property type="entry name" value="DUF202"/>
    <property type="match status" value="1"/>
</dbReference>
<feature type="transmembrane region" description="Helical" evidence="5">
    <location>
        <begin position="88"/>
        <end position="108"/>
    </location>
</feature>
<dbReference type="EMBL" id="FZOF01000014">
    <property type="protein sequence ID" value="SNT09953.1"/>
    <property type="molecule type" value="Genomic_DNA"/>
</dbReference>
<evidence type="ECO:0000259" key="6">
    <source>
        <dbReference type="Pfam" id="PF02656"/>
    </source>
</evidence>
<evidence type="ECO:0000256" key="3">
    <source>
        <dbReference type="ARBA" id="ARBA00022989"/>
    </source>
</evidence>
<keyword evidence="2 5" id="KW-0812">Transmembrane</keyword>
<evidence type="ECO:0000313" key="7">
    <source>
        <dbReference type="EMBL" id="SNT09953.1"/>
    </source>
</evidence>
<organism evidence="7 8">
    <name type="scientific">Actinacidiphila glaucinigra</name>
    <dbReference type="NCBI Taxonomy" id="235986"/>
    <lineage>
        <taxon>Bacteria</taxon>
        <taxon>Bacillati</taxon>
        <taxon>Actinomycetota</taxon>
        <taxon>Actinomycetes</taxon>
        <taxon>Kitasatosporales</taxon>
        <taxon>Streptomycetaceae</taxon>
        <taxon>Actinacidiphila</taxon>
    </lineage>
</organism>
<evidence type="ECO:0000313" key="8">
    <source>
        <dbReference type="Proteomes" id="UP000198280"/>
    </source>
</evidence>
<accession>A0A239JX02</accession>
<dbReference type="AlphaFoldDB" id="A0A239JX02"/>
<evidence type="ECO:0000256" key="5">
    <source>
        <dbReference type="SAM" id="Phobius"/>
    </source>
</evidence>